<feature type="region of interest" description="Disordered" evidence="2">
    <location>
        <begin position="875"/>
        <end position="919"/>
    </location>
</feature>
<evidence type="ECO:0000313" key="3">
    <source>
        <dbReference type="EMBL" id="EWM30227.1"/>
    </source>
</evidence>
<comment type="caution">
    <text evidence="3">The sequence shown here is derived from an EMBL/GenBank/DDBJ whole genome shotgun (WGS) entry which is preliminary data.</text>
</comment>
<accession>W7TVR2</accession>
<feature type="region of interest" description="Disordered" evidence="2">
    <location>
        <begin position="763"/>
        <end position="783"/>
    </location>
</feature>
<dbReference type="OrthoDB" id="206902at2759"/>
<feature type="compositionally biased region" description="Basic and acidic residues" evidence="2">
    <location>
        <begin position="883"/>
        <end position="896"/>
    </location>
</feature>
<reference evidence="3 4" key="1">
    <citation type="journal article" date="2014" name="Mol. Plant">
        <title>Chromosome Scale Genome Assembly and Transcriptome Profiling of Nannochloropsis gaditana in Nitrogen Depletion.</title>
        <authorList>
            <person name="Corteggiani Carpinelli E."/>
            <person name="Telatin A."/>
            <person name="Vitulo N."/>
            <person name="Forcato C."/>
            <person name="D'Angelo M."/>
            <person name="Schiavon R."/>
            <person name="Vezzi A."/>
            <person name="Giacometti G.M."/>
            <person name="Morosinotto T."/>
            <person name="Valle G."/>
        </authorList>
    </citation>
    <scope>NUCLEOTIDE SEQUENCE [LARGE SCALE GENOMIC DNA]</scope>
    <source>
        <strain evidence="3 4">B-31</strain>
    </source>
</reference>
<gene>
    <name evidence="3" type="ORF">Naga_100003g100</name>
</gene>
<feature type="compositionally biased region" description="Polar residues" evidence="2">
    <location>
        <begin position="278"/>
        <end position="298"/>
    </location>
</feature>
<proteinExistence type="predicted"/>
<feature type="region of interest" description="Disordered" evidence="2">
    <location>
        <begin position="483"/>
        <end position="516"/>
    </location>
</feature>
<feature type="compositionally biased region" description="Polar residues" evidence="2">
    <location>
        <begin position="774"/>
        <end position="783"/>
    </location>
</feature>
<keyword evidence="1" id="KW-0175">Coiled coil</keyword>
<name>W7TVR2_9STRA</name>
<protein>
    <submittedName>
        <fullName evidence="3">Uncharacterized protein</fullName>
    </submittedName>
</protein>
<evidence type="ECO:0000313" key="4">
    <source>
        <dbReference type="Proteomes" id="UP000019335"/>
    </source>
</evidence>
<dbReference type="EMBL" id="AZIL01000038">
    <property type="protein sequence ID" value="EWM30227.1"/>
    <property type="molecule type" value="Genomic_DNA"/>
</dbReference>
<dbReference type="PANTHER" id="PTHR35213">
    <property type="entry name" value="RING-TYPE DOMAIN-CONTAINING PROTEIN-RELATED"/>
    <property type="match status" value="1"/>
</dbReference>
<feature type="compositionally biased region" description="Basic and acidic residues" evidence="2">
    <location>
        <begin position="226"/>
        <end position="236"/>
    </location>
</feature>
<feature type="compositionally biased region" description="Polar residues" evidence="2">
    <location>
        <begin position="611"/>
        <end position="629"/>
    </location>
</feature>
<dbReference type="AlphaFoldDB" id="W7TVR2"/>
<feature type="compositionally biased region" description="Low complexity" evidence="2">
    <location>
        <begin position="264"/>
        <end position="277"/>
    </location>
</feature>
<dbReference type="PANTHER" id="PTHR35213:SF5">
    <property type="entry name" value="RING-TYPE DOMAIN-CONTAINING PROTEIN"/>
    <property type="match status" value="1"/>
</dbReference>
<feature type="region of interest" description="Disordered" evidence="2">
    <location>
        <begin position="593"/>
        <end position="629"/>
    </location>
</feature>
<dbReference type="Proteomes" id="UP000019335">
    <property type="component" value="Chromosome 1"/>
</dbReference>
<keyword evidence="4" id="KW-1185">Reference proteome</keyword>
<feature type="region of interest" description="Disordered" evidence="2">
    <location>
        <begin position="715"/>
        <end position="744"/>
    </location>
</feature>
<feature type="region of interest" description="Disordered" evidence="2">
    <location>
        <begin position="531"/>
        <end position="578"/>
    </location>
</feature>
<feature type="coiled-coil region" evidence="1">
    <location>
        <begin position="452"/>
        <end position="479"/>
    </location>
</feature>
<evidence type="ECO:0000256" key="2">
    <source>
        <dbReference type="SAM" id="MobiDB-lite"/>
    </source>
</evidence>
<feature type="region of interest" description="Disordered" evidence="2">
    <location>
        <begin position="226"/>
        <end position="314"/>
    </location>
</feature>
<feature type="compositionally biased region" description="Low complexity" evidence="2">
    <location>
        <begin position="763"/>
        <end position="773"/>
    </location>
</feature>
<feature type="region of interest" description="Disordered" evidence="2">
    <location>
        <begin position="147"/>
        <end position="197"/>
    </location>
</feature>
<evidence type="ECO:0000256" key="1">
    <source>
        <dbReference type="SAM" id="Coils"/>
    </source>
</evidence>
<feature type="compositionally biased region" description="Polar residues" evidence="2">
    <location>
        <begin position="544"/>
        <end position="558"/>
    </location>
</feature>
<sequence>MLLVRVKAESSVSDFDADSARRSPPFVAEPGLSLRINCAKAADKFGDALAQHTESLKSTNSASFVIDAEGIILSRQVPMMEMPTNRSGPGTDSGEKCPNPPTVGALVTTTLSPKSESPKRVAVPTLGAPVAAPPASAVAVAARGHGSSLQNGLPARNGDGGSSLTPTSGPREFLQVASKPPGTEMPALDASTSGLIHKPASSDAATALSQHHDALIQRELNAIIGQKREHRDRSEESTVLLPSTSPISVPVPRHQSSARPGPGPASHALPASPPAQAGSNARGSGQTVSNRSPPSANAQALMPPTRHSTRGATAAAAAGISKSIEEACHAAALEDGVLSSKGGGALNAGYGNAKQGSVVSPGETSALTSANKAGKVKNGLRRGKWTPEEEAYANRLIVEFKSGLLPLTDGTTLRTFLSKLLNCDPMRISKKFVGQNCIGKQVFRRRQQADLDRLSTDEIERSRQELAELERRFLERVAQTNRCKNSVAGSKHGKDSAAGQVAPEVPRRQQEYLGPDGRIVGNPVLPPWMLPPAAQAANEGEPASASTTPRSNCSSGINSGFRGAAGPNSTKGTSRHHQNIAPEHTGATLHHISHLHQPSGLRRGPGGSDTGILSVTAATNMPRTDSQDSLSVLGRTISADALGHLTDFPHTTSLGDLAGLNMFTSSPFPSTDNLLSLHQHQHQQTVAAAPRGHTTLSAHNATSVAAAAAAAAVAPSSTSISRNTGDSAPRGPNVSGHGSQLPMSTTRGTVATVTQNPVITATARNAGGANTAGSVSSTTTTQKRIPRVDSATGLSSLRVMSGLPRNTSVEDFLSLVDYGDIPAPDKDLLSKCVFPQNSAARAAQTAASQQAAVAFTGIGKPSVILAGGVKVEGGAPTGPIPGDSHDVAGGKRDRGDTLPTISTGSSAMGARLKQPKIER</sequence>
<organism evidence="3 4">
    <name type="scientific">Nannochloropsis gaditana</name>
    <dbReference type="NCBI Taxonomy" id="72520"/>
    <lineage>
        <taxon>Eukaryota</taxon>
        <taxon>Sar</taxon>
        <taxon>Stramenopiles</taxon>
        <taxon>Ochrophyta</taxon>
        <taxon>Eustigmatophyceae</taxon>
        <taxon>Eustigmatales</taxon>
        <taxon>Monodopsidaceae</taxon>
        <taxon>Nannochloropsis</taxon>
    </lineage>
</organism>